<evidence type="ECO:0000313" key="2">
    <source>
        <dbReference type="EMBL" id="OLO03663.1"/>
    </source>
</evidence>
<dbReference type="Pfam" id="PF01636">
    <property type="entry name" value="APH"/>
    <property type="match status" value="1"/>
</dbReference>
<proteinExistence type="predicted"/>
<gene>
    <name evidence="2" type="ORF">BTW07_13840</name>
</gene>
<feature type="domain" description="Aminoglycoside phosphotransferase" evidence="1">
    <location>
        <begin position="163"/>
        <end position="382"/>
    </location>
</feature>
<dbReference type="Proteomes" id="UP000186878">
    <property type="component" value="Unassembled WGS sequence"/>
</dbReference>
<dbReference type="AlphaFoldDB" id="A0A1Q8SQF7"/>
<dbReference type="OrthoDB" id="6181228at2"/>
<evidence type="ECO:0000313" key="3">
    <source>
        <dbReference type="Proteomes" id="UP000186878"/>
    </source>
</evidence>
<dbReference type="SUPFAM" id="SSF56112">
    <property type="entry name" value="Protein kinase-like (PK-like)"/>
    <property type="match status" value="1"/>
</dbReference>
<dbReference type="InterPro" id="IPR002575">
    <property type="entry name" value="Aminoglycoside_PTrfase"/>
</dbReference>
<protein>
    <recommendedName>
        <fullName evidence="1">Aminoglycoside phosphotransferase domain-containing protein</fullName>
    </recommendedName>
</protein>
<dbReference type="InterPro" id="IPR011009">
    <property type="entry name" value="Kinase-like_dom_sf"/>
</dbReference>
<organism evidence="2 3">
    <name type="scientific">Salinicola socius</name>
    <dbReference type="NCBI Taxonomy" id="404433"/>
    <lineage>
        <taxon>Bacteria</taxon>
        <taxon>Pseudomonadati</taxon>
        <taxon>Pseudomonadota</taxon>
        <taxon>Gammaproteobacteria</taxon>
        <taxon>Oceanospirillales</taxon>
        <taxon>Halomonadaceae</taxon>
        <taxon>Salinicola</taxon>
    </lineage>
</organism>
<accession>A0A1Q8SQF7</accession>
<keyword evidence="3" id="KW-1185">Reference proteome</keyword>
<dbReference type="Gene3D" id="3.90.1200.10">
    <property type="match status" value="1"/>
</dbReference>
<sequence>MPGFVDEVSQDIVRGWYVAEDQWAPGRGVVISVNGEDRYCDLCQHARRDVLEAGITPRAEVGFLAFLELQVGDLVRVKAGDTGRLLGGGVSVVMPADASDGFLNAQACADLPAFRDIIGPLRASLEILAFRPLFGHRGKLSALCVETPAGKRVVHCQRPRLNAAWLERLHRQVLMPGAIDAPSLEAVIVHGETASLVVEHIDGQVLGSFPETSIEASTNDREQAYRATLASVLRLSTASWPDDMRSKLGFDSFSSETANADMPAVEADGVETTGAGKKADRRGRHALNRMIREVCLSALQRGRWRELGLLLRMTRTLYRLPRVFAHGDLHPHNVLIETRTGRPVFIDWDHAGMLPPGVDLSRLLLSVPPALAESWLGEHRAHRLGWLILTYFAQSQRQPDFHATEAGAYLRRRFRELARRSRAGPAATSPVR</sequence>
<comment type="caution">
    <text evidence="2">The sequence shown here is derived from an EMBL/GenBank/DDBJ whole genome shotgun (WGS) entry which is preliminary data.</text>
</comment>
<dbReference type="RefSeq" id="WP_075570763.1">
    <property type="nucleotide sequence ID" value="NZ_MSDO01000020.1"/>
</dbReference>
<dbReference type="EMBL" id="MSDO01000020">
    <property type="protein sequence ID" value="OLO03663.1"/>
    <property type="molecule type" value="Genomic_DNA"/>
</dbReference>
<dbReference type="STRING" id="404433.BTW07_13840"/>
<reference evidence="2 3" key="1">
    <citation type="submission" date="2016-12" db="EMBL/GenBank/DDBJ databases">
        <title>Draft genome sequences of strains Salinicola socius SMB35, Salinicola sp. MH3R3-1 and Chromohalobacter sp. SMB17 from the Verkhnekamsk potash mining region of Russia.</title>
        <authorList>
            <person name="Mavrodi D.V."/>
            <person name="Olsson B.E."/>
            <person name="Korsakova E.S."/>
            <person name="Pyankova A."/>
            <person name="Mavrodi O.V."/>
            <person name="Plotnikova E.G."/>
        </authorList>
    </citation>
    <scope>NUCLEOTIDE SEQUENCE [LARGE SCALE GENOMIC DNA]</scope>
    <source>
        <strain evidence="2 3">SMB35</strain>
    </source>
</reference>
<name>A0A1Q8SQF7_9GAMM</name>
<evidence type="ECO:0000259" key="1">
    <source>
        <dbReference type="Pfam" id="PF01636"/>
    </source>
</evidence>